<keyword evidence="3" id="KW-1185">Reference proteome</keyword>
<dbReference type="OrthoDB" id="3018573at2759"/>
<evidence type="ECO:0000256" key="1">
    <source>
        <dbReference type="SAM" id="MobiDB-lite"/>
    </source>
</evidence>
<accession>A0A0C9X8J3</accession>
<name>A0A0C9X8J3_9AGAR</name>
<evidence type="ECO:0000313" key="2">
    <source>
        <dbReference type="EMBL" id="KIK01376.1"/>
    </source>
</evidence>
<protein>
    <submittedName>
        <fullName evidence="2">Uncharacterized protein</fullName>
    </submittedName>
</protein>
<gene>
    <name evidence="2" type="ORF">K443DRAFT_98816</name>
</gene>
<dbReference type="HOGENOM" id="CLU_041450_0_0_1"/>
<dbReference type="EMBL" id="KN838608">
    <property type="protein sequence ID" value="KIK01376.1"/>
    <property type="molecule type" value="Genomic_DNA"/>
</dbReference>
<dbReference type="AlphaFoldDB" id="A0A0C9X8J3"/>
<evidence type="ECO:0000313" key="3">
    <source>
        <dbReference type="Proteomes" id="UP000054477"/>
    </source>
</evidence>
<reference evidence="2 3" key="1">
    <citation type="submission" date="2014-04" db="EMBL/GenBank/DDBJ databases">
        <authorList>
            <consortium name="DOE Joint Genome Institute"/>
            <person name="Kuo A."/>
            <person name="Kohler A."/>
            <person name="Nagy L.G."/>
            <person name="Floudas D."/>
            <person name="Copeland A."/>
            <person name="Barry K.W."/>
            <person name="Cichocki N."/>
            <person name="Veneault-Fourrey C."/>
            <person name="LaButti K."/>
            <person name="Lindquist E.A."/>
            <person name="Lipzen A."/>
            <person name="Lundell T."/>
            <person name="Morin E."/>
            <person name="Murat C."/>
            <person name="Sun H."/>
            <person name="Tunlid A."/>
            <person name="Henrissat B."/>
            <person name="Grigoriev I.V."/>
            <person name="Hibbett D.S."/>
            <person name="Martin F."/>
            <person name="Nordberg H.P."/>
            <person name="Cantor M.N."/>
            <person name="Hua S.X."/>
        </authorList>
    </citation>
    <scope>NUCLEOTIDE SEQUENCE [LARGE SCALE GENOMIC DNA]</scope>
    <source>
        <strain evidence="2 3">LaAM-08-1</strain>
    </source>
</reference>
<reference evidence="3" key="2">
    <citation type="submission" date="2015-01" db="EMBL/GenBank/DDBJ databases">
        <title>Evolutionary Origins and Diversification of the Mycorrhizal Mutualists.</title>
        <authorList>
            <consortium name="DOE Joint Genome Institute"/>
            <consortium name="Mycorrhizal Genomics Consortium"/>
            <person name="Kohler A."/>
            <person name="Kuo A."/>
            <person name="Nagy L.G."/>
            <person name="Floudas D."/>
            <person name="Copeland A."/>
            <person name="Barry K.W."/>
            <person name="Cichocki N."/>
            <person name="Veneault-Fourrey C."/>
            <person name="LaButti K."/>
            <person name="Lindquist E.A."/>
            <person name="Lipzen A."/>
            <person name="Lundell T."/>
            <person name="Morin E."/>
            <person name="Murat C."/>
            <person name="Riley R."/>
            <person name="Ohm R."/>
            <person name="Sun H."/>
            <person name="Tunlid A."/>
            <person name="Henrissat B."/>
            <person name="Grigoriev I.V."/>
            <person name="Hibbett D.S."/>
            <person name="Martin F."/>
        </authorList>
    </citation>
    <scope>NUCLEOTIDE SEQUENCE [LARGE SCALE GENOMIC DNA]</scope>
    <source>
        <strain evidence="3">LaAM-08-1</strain>
    </source>
</reference>
<organism evidence="2 3">
    <name type="scientific">Laccaria amethystina LaAM-08-1</name>
    <dbReference type="NCBI Taxonomy" id="1095629"/>
    <lineage>
        <taxon>Eukaryota</taxon>
        <taxon>Fungi</taxon>
        <taxon>Dikarya</taxon>
        <taxon>Basidiomycota</taxon>
        <taxon>Agaricomycotina</taxon>
        <taxon>Agaricomycetes</taxon>
        <taxon>Agaricomycetidae</taxon>
        <taxon>Agaricales</taxon>
        <taxon>Agaricineae</taxon>
        <taxon>Hydnangiaceae</taxon>
        <taxon>Laccaria</taxon>
    </lineage>
</organism>
<dbReference type="Proteomes" id="UP000054477">
    <property type="component" value="Unassembled WGS sequence"/>
</dbReference>
<sequence>MVQNVNPGNAPNPGDAPTPQRLRRTHSSPTVIEMLKKLSLASILQKNKKIETANDERSLKTMAHVEDPAGHPQPGSETASLVTIDSANMRLLRIPSYFSTLREWIYPSLAKELAEAGLGEKLGRKAAFDTDTQSPEETLRMKRHCMDGSNLVEKVARVYSPLEFAQSLFDTELHVSVPLPFFLNKNLQILIDEASTLPTLKSNPLPGE</sequence>
<feature type="region of interest" description="Disordered" evidence="1">
    <location>
        <begin position="1"/>
        <end position="25"/>
    </location>
</feature>
<proteinExistence type="predicted"/>
<feature type="compositionally biased region" description="Low complexity" evidence="1">
    <location>
        <begin position="1"/>
        <end position="17"/>
    </location>
</feature>
<dbReference type="STRING" id="1095629.A0A0C9X8J3"/>